<evidence type="ECO:0000259" key="11">
    <source>
        <dbReference type="Pfam" id="PF00266"/>
    </source>
</evidence>
<dbReference type="Proteomes" id="UP000320314">
    <property type="component" value="Unassembled WGS sequence"/>
</dbReference>
<organism evidence="12 13">
    <name type="scientific">Pararhizobium mangrovi</name>
    <dbReference type="NCBI Taxonomy" id="2590452"/>
    <lineage>
        <taxon>Bacteria</taxon>
        <taxon>Pseudomonadati</taxon>
        <taxon>Pseudomonadota</taxon>
        <taxon>Alphaproteobacteria</taxon>
        <taxon>Hyphomicrobiales</taxon>
        <taxon>Rhizobiaceae</taxon>
        <taxon>Rhizobium/Agrobacterium group</taxon>
        <taxon>Pararhizobium</taxon>
    </lineage>
</organism>
<dbReference type="AlphaFoldDB" id="A0A506U0U0"/>
<evidence type="ECO:0000256" key="8">
    <source>
        <dbReference type="ARBA" id="ARBA00023004"/>
    </source>
</evidence>
<dbReference type="GO" id="GO:0046872">
    <property type="term" value="F:metal ion binding"/>
    <property type="evidence" value="ECO:0007669"/>
    <property type="project" value="UniProtKB-KW"/>
</dbReference>
<evidence type="ECO:0000256" key="7">
    <source>
        <dbReference type="ARBA" id="ARBA00022898"/>
    </source>
</evidence>
<dbReference type="RefSeq" id="WP_141167601.1">
    <property type="nucleotide sequence ID" value="NZ_VHLH01000026.1"/>
</dbReference>
<dbReference type="Gene3D" id="3.40.640.10">
    <property type="entry name" value="Type I PLP-dependent aspartate aminotransferase-like (Major domain)"/>
    <property type="match status" value="1"/>
</dbReference>
<keyword evidence="5" id="KW-0808">Transferase</keyword>
<dbReference type="SUPFAM" id="SSF53383">
    <property type="entry name" value="PLP-dependent transferases"/>
    <property type="match status" value="1"/>
</dbReference>
<dbReference type="PIRSF" id="PIRSF005572">
    <property type="entry name" value="NifS"/>
    <property type="match status" value="1"/>
</dbReference>
<dbReference type="Gene3D" id="3.90.1150.10">
    <property type="entry name" value="Aspartate Aminotransferase, domain 1"/>
    <property type="match status" value="1"/>
</dbReference>
<evidence type="ECO:0000256" key="10">
    <source>
        <dbReference type="ARBA" id="ARBA00050776"/>
    </source>
</evidence>
<comment type="cofactor">
    <cofactor evidence="1">
        <name>pyridoxal 5'-phosphate</name>
        <dbReference type="ChEBI" id="CHEBI:597326"/>
    </cofactor>
</comment>
<dbReference type="InterPro" id="IPR015424">
    <property type="entry name" value="PyrdxlP-dep_Trfase"/>
</dbReference>
<dbReference type="InterPro" id="IPR015422">
    <property type="entry name" value="PyrdxlP-dep_Trfase_small"/>
</dbReference>
<keyword evidence="13" id="KW-1185">Reference proteome</keyword>
<dbReference type="GO" id="GO:0031071">
    <property type="term" value="F:cysteine desulfurase activity"/>
    <property type="evidence" value="ECO:0007669"/>
    <property type="project" value="UniProtKB-EC"/>
</dbReference>
<proteinExistence type="inferred from homology"/>
<dbReference type="InterPro" id="IPR000192">
    <property type="entry name" value="Aminotrans_V_dom"/>
</dbReference>
<evidence type="ECO:0000256" key="1">
    <source>
        <dbReference type="ARBA" id="ARBA00001933"/>
    </source>
</evidence>
<dbReference type="OrthoDB" id="9808002at2"/>
<dbReference type="InterPro" id="IPR015421">
    <property type="entry name" value="PyrdxlP-dep_Trfase_major"/>
</dbReference>
<keyword evidence="7" id="KW-0663">Pyridoxal phosphate</keyword>
<evidence type="ECO:0000256" key="9">
    <source>
        <dbReference type="ARBA" id="ARBA00023014"/>
    </source>
</evidence>
<dbReference type="Pfam" id="PF00266">
    <property type="entry name" value="Aminotran_5"/>
    <property type="match status" value="1"/>
</dbReference>
<comment type="catalytic activity">
    <reaction evidence="10">
        <text>(sulfur carrier)-H + L-cysteine = (sulfur carrier)-SH + L-alanine</text>
        <dbReference type="Rhea" id="RHEA:43892"/>
        <dbReference type="Rhea" id="RHEA-COMP:14737"/>
        <dbReference type="Rhea" id="RHEA-COMP:14739"/>
        <dbReference type="ChEBI" id="CHEBI:29917"/>
        <dbReference type="ChEBI" id="CHEBI:35235"/>
        <dbReference type="ChEBI" id="CHEBI:57972"/>
        <dbReference type="ChEBI" id="CHEBI:64428"/>
        <dbReference type="EC" id="2.8.1.7"/>
    </reaction>
</comment>
<evidence type="ECO:0000256" key="3">
    <source>
        <dbReference type="ARBA" id="ARBA00006490"/>
    </source>
</evidence>
<protein>
    <recommendedName>
        <fullName evidence="4">Cysteine desulfurase</fullName>
    </recommendedName>
</protein>
<dbReference type="PANTHER" id="PTHR11601">
    <property type="entry name" value="CYSTEINE DESULFURYLASE FAMILY MEMBER"/>
    <property type="match status" value="1"/>
</dbReference>
<dbReference type="InterPro" id="IPR016454">
    <property type="entry name" value="Cysteine_dSase"/>
</dbReference>
<dbReference type="PANTHER" id="PTHR11601:SF34">
    <property type="entry name" value="CYSTEINE DESULFURASE"/>
    <property type="match status" value="1"/>
</dbReference>
<comment type="similarity">
    <text evidence="3">Belongs to the class-V pyridoxal-phosphate-dependent aminotransferase family. NifS/IscS subfamily.</text>
</comment>
<evidence type="ECO:0000256" key="4">
    <source>
        <dbReference type="ARBA" id="ARBA00013558"/>
    </source>
</evidence>
<sequence>MTAERIYLDWNATAPLRAEARRATLDALDMQGNPSSVHREGRAARGVIDRARRQIAALVDADPAHVVFTSGASEAAAHVLTPDFRMGKSPLAVSHLYVSATEHPCVLAGGRFTPQAVTSVPVGADGILDLAALDRFLAHHDVSQGLPMIAVQLANNETGIVQPIAKIAEIVKKARGLLVVDAVQAAGRLPVSLHTLGADFLFLSSHKIGGPKGAGALVSAGEIMMPAPLVTGGGQEKGHRAGTENLPAIAGFGTAAEAALGEVEEYEATVGALRDVLEAGLRTMASDIAIVGGQGPRVANTTFFTLPGMKGETAQIAFDLDGVCLSSGSACSSGKVGPSHVLDAMGLDAETGGLRVSLGPTTTMADVERFLAVFSRFAERGGYAKRGEAAA</sequence>
<evidence type="ECO:0000256" key="2">
    <source>
        <dbReference type="ARBA" id="ARBA00003120"/>
    </source>
</evidence>
<evidence type="ECO:0000313" key="13">
    <source>
        <dbReference type="Proteomes" id="UP000320314"/>
    </source>
</evidence>
<comment type="function">
    <text evidence="2">Catalyzes the removal of elemental sulfur atoms from cysteine to produce alanine. Seems to participate in the biosynthesis of the nitrogenase metalloclusters by providing the inorganic sulfur required for the Fe-S core formation.</text>
</comment>
<name>A0A506U0U0_9HYPH</name>
<dbReference type="GO" id="GO:0051536">
    <property type="term" value="F:iron-sulfur cluster binding"/>
    <property type="evidence" value="ECO:0007669"/>
    <property type="project" value="UniProtKB-KW"/>
</dbReference>
<gene>
    <name evidence="12" type="ORF">FJU11_13525</name>
</gene>
<evidence type="ECO:0000313" key="12">
    <source>
        <dbReference type="EMBL" id="TPW26821.1"/>
    </source>
</evidence>
<comment type="caution">
    <text evidence="12">The sequence shown here is derived from an EMBL/GenBank/DDBJ whole genome shotgun (WGS) entry which is preliminary data.</text>
</comment>
<accession>A0A506U0U0</accession>
<feature type="domain" description="Aminotransferase class V" evidence="11">
    <location>
        <begin position="6"/>
        <end position="370"/>
    </location>
</feature>
<evidence type="ECO:0000256" key="6">
    <source>
        <dbReference type="ARBA" id="ARBA00022723"/>
    </source>
</evidence>
<reference evidence="12 13" key="1">
    <citation type="submission" date="2019-06" db="EMBL/GenBank/DDBJ databases">
        <authorList>
            <person name="Li M."/>
        </authorList>
    </citation>
    <scope>NUCLEOTIDE SEQUENCE [LARGE SCALE GENOMIC DNA]</scope>
    <source>
        <strain evidence="12 13">BGMRC6574</strain>
    </source>
</reference>
<keyword evidence="9" id="KW-0411">Iron-sulfur</keyword>
<dbReference type="Gene3D" id="1.10.260.50">
    <property type="match status" value="1"/>
</dbReference>
<keyword evidence="6" id="KW-0479">Metal-binding</keyword>
<evidence type="ECO:0000256" key="5">
    <source>
        <dbReference type="ARBA" id="ARBA00022679"/>
    </source>
</evidence>
<dbReference type="EMBL" id="VHLH01000026">
    <property type="protein sequence ID" value="TPW26821.1"/>
    <property type="molecule type" value="Genomic_DNA"/>
</dbReference>
<keyword evidence="8" id="KW-0408">Iron</keyword>